<dbReference type="InterPro" id="IPR008309">
    <property type="entry name" value="YdbL"/>
</dbReference>
<keyword evidence="4" id="KW-1185">Reference proteome</keyword>
<name>A0A2A4HZI9_9SPHN</name>
<keyword evidence="2" id="KW-0732">Signal</keyword>
<comment type="caution">
    <text evidence="3">The sequence shown here is derived from an EMBL/GenBank/DDBJ whole genome shotgun (WGS) entry which is preliminary data.</text>
</comment>
<dbReference type="EMBL" id="NWVD01000001">
    <property type="protein sequence ID" value="PCG10292.1"/>
    <property type="molecule type" value="Genomic_DNA"/>
</dbReference>
<dbReference type="Proteomes" id="UP000218784">
    <property type="component" value="Unassembled WGS sequence"/>
</dbReference>
<organism evidence="3 4">
    <name type="scientific">Sphingomonas ginsenosidimutans</name>
    <dbReference type="NCBI Taxonomy" id="862134"/>
    <lineage>
        <taxon>Bacteria</taxon>
        <taxon>Pseudomonadati</taxon>
        <taxon>Pseudomonadota</taxon>
        <taxon>Alphaproteobacteria</taxon>
        <taxon>Sphingomonadales</taxon>
        <taxon>Sphingomonadaceae</taxon>
        <taxon>Sphingomonas</taxon>
    </lineage>
</organism>
<feature type="region of interest" description="Disordered" evidence="1">
    <location>
        <begin position="99"/>
        <end position="126"/>
    </location>
</feature>
<feature type="signal peptide" evidence="2">
    <location>
        <begin position="1"/>
        <end position="24"/>
    </location>
</feature>
<sequence length="126" mass="12921">MTNKAILMIAGAVALAAVSGAAWAQRDPAYAAARAAGEVGEQPDGYLGVVGGGNAQLRALVSNINIQRKAAYTQKAQASGATVEQLAFTSGCNLIAQTKPGEKYRTPDGSWETRGAGAPVRDSRCV</sequence>
<dbReference type="AlphaFoldDB" id="A0A2A4HZI9"/>
<evidence type="ECO:0000313" key="3">
    <source>
        <dbReference type="EMBL" id="PCG10292.1"/>
    </source>
</evidence>
<dbReference type="RefSeq" id="WP_096609927.1">
    <property type="nucleotide sequence ID" value="NZ_NWVD01000001.1"/>
</dbReference>
<protein>
    <recommendedName>
        <fullName evidence="5">DUF1318 domain-containing protein</fullName>
    </recommendedName>
</protein>
<feature type="chain" id="PRO_5012562518" description="DUF1318 domain-containing protein" evidence="2">
    <location>
        <begin position="25"/>
        <end position="126"/>
    </location>
</feature>
<proteinExistence type="predicted"/>
<evidence type="ECO:0000256" key="1">
    <source>
        <dbReference type="SAM" id="MobiDB-lite"/>
    </source>
</evidence>
<gene>
    <name evidence="3" type="ORF">COA17_02270</name>
</gene>
<accession>A0A2A4HZI9</accession>
<evidence type="ECO:0008006" key="5">
    <source>
        <dbReference type="Google" id="ProtNLM"/>
    </source>
</evidence>
<dbReference type="Pfam" id="PF07027">
    <property type="entry name" value="DUF1318"/>
    <property type="match status" value="1"/>
</dbReference>
<evidence type="ECO:0000256" key="2">
    <source>
        <dbReference type="SAM" id="SignalP"/>
    </source>
</evidence>
<reference evidence="3 4" key="1">
    <citation type="submission" date="2017-09" db="EMBL/GenBank/DDBJ databases">
        <title>Sphingomonas ginsenosidimutans KACC 14949, whole genome shotgun sequence.</title>
        <authorList>
            <person name="Feng G."/>
            <person name="Zhu H."/>
        </authorList>
    </citation>
    <scope>NUCLEOTIDE SEQUENCE [LARGE SCALE GENOMIC DNA]</scope>
    <source>
        <strain evidence="3 4">KACC 14949</strain>
    </source>
</reference>
<evidence type="ECO:0000313" key="4">
    <source>
        <dbReference type="Proteomes" id="UP000218784"/>
    </source>
</evidence>